<organism evidence="8 9">
    <name type="scientific">Macrostomum lignano</name>
    <dbReference type="NCBI Taxonomy" id="282301"/>
    <lineage>
        <taxon>Eukaryota</taxon>
        <taxon>Metazoa</taxon>
        <taxon>Spiralia</taxon>
        <taxon>Lophotrochozoa</taxon>
        <taxon>Platyhelminthes</taxon>
        <taxon>Rhabditophora</taxon>
        <taxon>Macrostomorpha</taxon>
        <taxon>Macrostomida</taxon>
        <taxon>Macrostomidae</taxon>
        <taxon>Macrostomum</taxon>
    </lineage>
</organism>
<name>A0A267H249_9PLAT</name>
<evidence type="ECO:0008006" key="10">
    <source>
        <dbReference type="Google" id="ProtNLM"/>
    </source>
</evidence>
<dbReference type="SMART" id="SM00115">
    <property type="entry name" value="CASc"/>
    <property type="match status" value="1"/>
</dbReference>
<dbReference type="PROSITE" id="PS50208">
    <property type="entry name" value="CASPASE_P20"/>
    <property type="match status" value="1"/>
</dbReference>
<dbReference type="InterPro" id="IPR015917">
    <property type="entry name" value="Pept_C14A"/>
</dbReference>
<comment type="caution">
    <text evidence="8">The sequence shown here is derived from an EMBL/GenBank/DDBJ whole genome shotgun (WGS) entry which is preliminary data.</text>
</comment>
<dbReference type="PRINTS" id="PR00376">
    <property type="entry name" value="IL1BCENZYME"/>
</dbReference>
<feature type="domain" description="Caspase family p20" evidence="7">
    <location>
        <begin position="419"/>
        <end position="546"/>
    </location>
</feature>
<dbReference type="EMBL" id="NIVC01000083">
    <property type="protein sequence ID" value="PAA91632.1"/>
    <property type="molecule type" value="Genomic_DNA"/>
</dbReference>
<dbReference type="Proteomes" id="UP000215902">
    <property type="component" value="Unassembled WGS sequence"/>
</dbReference>
<dbReference type="OrthoDB" id="4807664at2759"/>
<sequence length="652" mass="72638">MANESYQQVIYLIFDGNIDRLLEIKNLREILKDKDSKGCTVLIAVAKVSCPHKRYSRCIEHILKLGADPAAVDCNGDTAAHVAARCGNLRILALLPFEAKFLTNGENCTPLMEAVRNCRFRCAKHLLHLFRQKRYFHRKKELLNIRNKKGKTALALAKDSHHNGNIVQEMVEIISNEAILSLSGDGKLRGLAKKSQFEKMKRLAIEGNYTELQLVVTRVNCDLPDETGRTVLSWAAESDIKPLEKKQQTLHALIQVGDPTAADVNGETSLHFAALRSKMHAVKLLVEEGVPVNISDSEGQTPVMWAATSPSQVASTVLTMVSMGADCTMVDSEGRTALVLSKSSALNPALSTLMQTASGVSPDSSITERDANTTAGMRKTESQLSLRERFRNSYRNWRSNSSKRSSGVEDALRYSHLASSGLFQVFNICDYEDKSRYDQRVGSSSDVNALRKMATELSCEIEVFENQGHKEMKKQLKTLAKDSMRLEKHGWLICVIMAHGNNGKIVVPDGKELQIKEIVDQFNSYHCSALQHKPKVFIIQACRGERMDVQRPTDFGPSGDSSYSPVESDILIFYSATEGYASYRGNTEEEVSPFIQTLCKVITEYHRTEHLADMLTIVNRRLKETPIESAQGVVACYAVPQTVSQLSKKLYL</sequence>
<evidence type="ECO:0000256" key="1">
    <source>
        <dbReference type="ARBA" id="ARBA00010134"/>
    </source>
</evidence>
<gene>
    <name evidence="8" type="ORF">BOX15_Mlig027210g2</name>
</gene>
<dbReference type="InterPro" id="IPR002138">
    <property type="entry name" value="Pept_C14_p10"/>
</dbReference>
<dbReference type="InterPro" id="IPR029030">
    <property type="entry name" value="Caspase-like_dom_sf"/>
</dbReference>
<evidence type="ECO:0000256" key="4">
    <source>
        <dbReference type="SAM" id="Coils"/>
    </source>
</evidence>
<dbReference type="Pfam" id="PF12796">
    <property type="entry name" value="Ank_2"/>
    <property type="match status" value="2"/>
</dbReference>
<evidence type="ECO:0000259" key="7">
    <source>
        <dbReference type="PROSITE" id="PS50208"/>
    </source>
</evidence>
<dbReference type="PANTHER" id="PTHR22576">
    <property type="entry name" value="MUCOSA ASSOCIATED LYMPHOID TISSUE LYMPHOMA TRANSLOCATION PROTEIN 1/PARACASPASE"/>
    <property type="match status" value="1"/>
</dbReference>
<keyword evidence="9" id="KW-1185">Reference proteome</keyword>
<dbReference type="InterPro" id="IPR002110">
    <property type="entry name" value="Ankyrin_rpt"/>
</dbReference>
<accession>A0A267H249</accession>
<feature type="coiled-coil region" evidence="4">
    <location>
        <begin position="447"/>
        <end position="489"/>
    </location>
</feature>
<dbReference type="PROSITE" id="PS50207">
    <property type="entry name" value="CASPASE_P10"/>
    <property type="match status" value="1"/>
</dbReference>
<protein>
    <recommendedName>
        <fullName evidence="10">ANK_REP_REGION domain-containing protein</fullName>
    </recommendedName>
</protein>
<dbReference type="Gene3D" id="3.40.50.1460">
    <property type="match status" value="1"/>
</dbReference>
<evidence type="ECO:0000256" key="5">
    <source>
        <dbReference type="SAM" id="MobiDB-lite"/>
    </source>
</evidence>
<dbReference type="Gene3D" id="1.25.40.20">
    <property type="entry name" value="Ankyrin repeat-containing domain"/>
    <property type="match status" value="3"/>
</dbReference>
<dbReference type="InterPro" id="IPR001309">
    <property type="entry name" value="Pept_C14_p20"/>
</dbReference>
<feature type="repeat" description="ANK" evidence="2">
    <location>
        <begin position="265"/>
        <end position="297"/>
    </location>
</feature>
<dbReference type="InterPro" id="IPR033139">
    <property type="entry name" value="Caspase_cys_AS"/>
</dbReference>
<keyword evidence="2" id="KW-0040">ANK repeat</keyword>
<evidence type="ECO:0000313" key="9">
    <source>
        <dbReference type="Proteomes" id="UP000215902"/>
    </source>
</evidence>
<dbReference type="InterPro" id="IPR052039">
    <property type="entry name" value="Caspase-related_regulators"/>
</dbReference>
<dbReference type="InterPro" id="IPR011600">
    <property type="entry name" value="Pept_C14_caspase"/>
</dbReference>
<proteinExistence type="inferred from homology"/>
<dbReference type="PROSITE" id="PS50297">
    <property type="entry name" value="ANK_REP_REGION"/>
    <property type="match status" value="1"/>
</dbReference>
<evidence type="ECO:0000259" key="6">
    <source>
        <dbReference type="PROSITE" id="PS50207"/>
    </source>
</evidence>
<dbReference type="PROSITE" id="PS01122">
    <property type="entry name" value="CASPASE_CYS"/>
    <property type="match status" value="1"/>
</dbReference>
<dbReference type="STRING" id="282301.A0A267H249"/>
<dbReference type="AlphaFoldDB" id="A0A267H249"/>
<dbReference type="PROSITE" id="PS50088">
    <property type="entry name" value="ANK_REPEAT"/>
    <property type="match status" value="1"/>
</dbReference>
<dbReference type="SMART" id="SM00248">
    <property type="entry name" value="ANK"/>
    <property type="match status" value="6"/>
</dbReference>
<evidence type="ECO:0000313" key="8">
    <source>
        <dbReference type="EMBL" id="PAA91632.1"/>
    </source>
</evidence>
<dbReference type="PANTHER" id="PTHR22576:SF41">
    <property type="entry name" value="CASPASE 14, APOPTOSIS-RELATED CYSTEINE PEPTIDASE"/>
    <property type="match status" value="1"/>
</dbReference>
<feature type="domain" description="Caspase family p10" evidence="6">
    <location>
        <begin position="565"/>
        <end position="652"/>
    </location>
</feature>
<dbReference type="Pfam" id="PF00656">
    <property type="entry name" value="Peptidase_C14"/>
    <property type="match status" value="1"/>
</dbReference>
<evidence type="ECO:0000256" key="3">
    <source>
        <dbReference type="RuleBase" id="RU003971"/>
    </source>
</evidence>
<dbReference type="SUPFAM" id="SSF48403">
    <property type="entry name" value="Ankyrin repeat"/>
    <property type="match status" value="1"/>
</dbReference>
<comment type="similarity">
    <text evidence="1 3">Belongs to the peptidase C14A family.</text>
</comment>
<dbReference type="GO" id="GO:0004197">
    <property type="term" value="F:cysteine-type endopeptidase activity"/>
    <property type="evidence" value="ECO:0007669"/>
    <property type="project" value="InterPro"/>
</dbReference>
<feature type="region of interest" description="Disordered" evidence="5">
    <location>
        <begin position="357"/>
        <end position="381"/>
    </location>
</feature>
<dbReference type="InterPro" id="IPR036770">
    <property type="entry name" value="Ankyrin_rpt-contain_sf"/>
</dbReference>
<evidence type="ECO:0000256" key="2">
    <source>
        <dbReference type="PROSITE-ProRule" id="PRU00023"/>
    </source>
</evidence>
<reference evidence="8 9" key="1">
    <citation type="submission" date="2017-06" db="EMBL/GenBank/DDBJ databases">
        <title>A platform for efficient transgenesis in Macrostomum lignano, a flatworm model organism for stem cell research.</title>
        <authorList>
            <person name="Berezikov E."/>
        </authorList>
    </citation>
    <scope>NUCLEOTIDE SEQUENCE [LARGE SCALE GENOMIC DNA]</scope>
    <source>
        <strain evidence="8">DV1</strain>
        <tissue evidence="8">Whole organism</tissue>
    </source>
</reference>
<keyword evidence="4" id="KW-0175">Coiled coil</keyword>
<dbReference type="SUPFAM" id="SSF52129">
    <property type="entry name" value="Caspase-like"/>
    <property type="match status" value="1"/>
</dbReference>
<dbReference type="GO" id="GO:0006508">
    <property type="term" value="P:proteolysis"/>
    <property type="evidence" value="ECO:0007669"/>
    <property type="project" value="InterPro"/>
</dbReference>